<dbReference type="InterPro" id="IPR005225">
    <property type="entry name" value="Small_GTP-bd"/>
</dbReference>
<dbReference type="SUPFAM" id="SSF52540">
    <property type="entry name" value="P-loop containing nucleoside triphosphate hydrolases"/>
    <property type="match status" value="1"/>
</dbReference>
<dbReference type="GO" id="GO:0003746">
    <property type="term" value="F:translation elongation factor activity"/>
    <property type="evidence" value="ECO:0007669"/>
    <property type="project" value="UniProtKB-KW"/>
</dbReference>
<evidence type="ECO:0000256" key="2">
    <source>
        <dbReference type="ARBA" id="ARBA00022801"/>
    </source>
</evidence>
<dbReference type="Pfam" id="PF00009">
    <property type="entry name" value="GTP_EFTU"/>
    <property type="match status" value="1"/>
</dbReference>
<dbReference type="EMBL" id="PCSR01000070">
    <property type="protein sequence ID" value="PIP53080.1"/>
    <property type="molecule type" value="Genomic_DNA"/>
</dbReference>
<dbReference type="Gene3D" id="2.40.30.10">
    <property type="entry name" value="Translation factors"/>
    <property type="match status" value="1"/>
</dbReference>
<dbReference type="InterPro" id="IPR000795">
    <property type="entry name" value="T_Tr_GTP-bd_dom"/>
</dbReference>
<evidence type="ECO:0000256" key="1">
    <source>
        <dbReference type="ARBA" id="ARBA00022741"/>
    </source>
</evidence>
<keyword evidence="3" id="KW-0342">GTP-binding</keyword>
<dbReference type="AlphaFoldDB" id="A0A2H0B7Q7"/>
<name>A0A2H0B7Q7_9BACT</name>
<dbReference type="GO" id="GO:0045727">
    <property type="term" value="P:positive regulation of translation"/>
    <property type="evidence" value="ECO:0007669"/>
    <property type="project" value="TreeGrafter"/>
</dbReference>
<keyword evidence="5" id="KW-0648">Protein biosynthesis</keyword>
<evidence type="ECO:0000259" key="4">
    <source>
        <dbReference type="PROSITE" id="PS51722"/>
    </source>
</evidence>
<comment type="caution">
    <text evidence="5">The sequence shown here is derived from an EMBL/GenBank/DDBJ whole genome shotgun (WGS) entry which is preliminary data.</text>
</comment>
<feature type="domain" description="Tr-type G" evidence="4">
    <location>
        <begin position="4"/>
        <end position="185"/>
    </location>
</feature>
<reference evidence="5 6" key="1">
    <citation type="submission" date="2017-09" db="EMBL/GenBank/DDBJ databases">
        <title>Depth-based differentiation of microbial function through sediment-hosted aquifers and enrichment of novel symbionts in the deep terrestrial subsurface.</title>
        <authorList>
            <person name="Probst A.J."/>
            <person name="Ladd B."/>
            <person name="Jarett J.K."/>
            <person name="Geller-Mcgrath D.E."/>
            <person name="Sieber C.M."/>
            <person name="Emerson J.B."/>
            <person name="Anantharaman K."/>
            <person name="Thomas B.C."/>
            <person name="Malmstrom R."/>
            <person name="Stieglmeier M."/>
            <person name="Klingl A."/>
            <person name="Woyke T."/>
            <person name="Ryan C.M."/>
            <person name="Banfield J.F."/>
        </authorList>
    </citation>
    <scope>NUCLEOTIDE SEQUENCE [LARGE SCALE GENOMIC DNA]</scope>
    <source>
        <strain evidence="5">CG23_combo_of_CG06-09_8_20_14_all_34_8</strain>
    </source>
</reference>
<feature type="non-terminal residue" evidence="5">
    <location>
        <position position="227"/>
    </location>
</feature>
<keyword evidence="5" id="KW-0251">Elongation factor</keyword>
<dbReference type="InterPro" id="IPR027417">
    <property type="entry name" value="P-loop_NTPase"/>
</dbReference>
<dbReference type="FunFam" id="3.40.50.300:FF:000078">
    <property type="entry name" value="Elongation factor 4"/>
    <property type="match status" value="1"/>
</dbReference>
<dbReference type="Gene3D" id="3.40.50.300">
    <property type="entry name" value="P-loop containing nucleotide triphosphate hydrolases"/>
    <property type="match status" value="1"/>
</dbReference>
<evidence type="ECO:0000313" key="5">
    <source>
        <dbReference type="EMBL" id="PIP53080.1"/>
    </source>
</evidence>
<evidence type="ECO:0000313" key="6">
    <source>
        <dbReference type="Proteomes" id="UP000229459"/>
    </source>
</evidence>
<organism evidence="5 6">
    <name type="scientific">Candidatus Beckwithbacteria bacterium CG23_combo_of_CG06-09_8_20_14_all_34_8</name>
    <dbReference type="NCBI Taxonomy" id="1974497"/>
    <lineage>
        <taxon>Bacteria</taxon>
        <taxon>Candidatus Beckwithiibacteriota</taxon>
    </lineage>
</organism>
<protein>
    <submittedName>
        <fullName evidence="5">Elongation factor 4</fullName>
    </submittedName>
</protein>
<dbReference type="GO" id="GO:0043022">
    <property type="term" value="F:ribosome binding"/>
    <property type="evidence" value="ECO:0007669"/>
    <property type="project" value="TreeGrafter"/>
</dbReference>
<dbReference type="NCBIfam" id="TIGR00231">
    <property type="entry name" value="small_GTP"/>
    <property type="match status" value="1"/>
</dbReference>
<keyword evidence="2" id="KW-0378">Hydrolase</keyword>
<evidence type="ECO:0000256" key="3">
    <source>
        <dbReference type="ARBA" id="ARBA00023134"/>
    </source>
</evidence>
<dbReference type="InterPro" id="IPR006297">
    <property type="entry name" value="EF-4"/>
</dbReference>
<dbReference type="Proteomes" id="UP000229459">
    <property type="component" value="Unassembled WGS sequence"/>
</dbReference>
<dbReference type="PANTHER" id="PTHR43512">
    <property type="entry name" value="TRANSLATION FACTOR GUF1-RELATED"/>
    <property type="match status" value="1"/>
</dbReference>
<dbReference type="PROSITE" id="PS51722">
    <property type="entry name" value="G_TR_2"/>
    <property type="match status" value="1"/>
</dbReference>
<dbReference type="GO" id="GO:0005525">
    <property type="term" value="F:GTP binding"/>
    <property type="evidence" value="ECO:0007669"/>
    <property type="project" value="UniProtKB-KW"/>
</dbReference>
<dbReference type="PANTHER" id="PTHR43512:SF4">
    <property type="entry name" value="TRANSLATION FACTOR GUF1 HOMOLOG, CHLOROPLASTIC"/>
    <property type="match status" value="1"/>
</dbReference>
<gene>
    <name evidence="5" type="ORF">COX08_02970</name>
</gene>
<keyword evidence="1" id="KW-0547">Nucleotide-binding</keyword>
<dbReference type="PRINTS" id="PR00315">
    <property type="entry name" value="ELONGATNFCT"/>
</dbReference>
<accession>A0A2H0B7Q7</accession>
<proteinExistence type="predicted"/>
<sequence length="227" mass="25236">MDQKHIRNFSIIAHIDHGKSTLADRLLEITHTVGQRDMQAQFLDSNPISRERGITIKLAPVRMQYQYQGQQYILNLIDTPGHVDFSYEVSRALAACEGAVLLVDAVSGIQAQTLTVYRQAKAQNLTIIPVLNKVDLPGARVEDIKLDLVETFGFGEEQILTVSAKNGEGVDKLLAEIIEKIPSPKNKADDDQRLQALVFDSRFDQHRGVIADVRIFSGTAKIGDKMV</sequence>
<dbReference type="GO" id="GO:0003924">
    <property type="term" value="F:GTPase activity"/>
    <property type="evidence" value="ECO:0007669"/>
    <property type="project" value="InterPro"/>
</dbReference>